<keyword evidence="1" id="KW-0378">Hydrolase</keyword>
<dbReference type="Pfam" id="PF02018">
    <property type="entry name" value="CBM_4_9"/>
    <property type="match status" value="1"/>
</dbReference>
<name>A0A849SW35_UNCEI</name>
<dbReference type="Proteomes" id="UP000580839">
    <property type="component" value="Unassembled WGS sequence"/>
</dbReference>
<evidence type="ECO:0000313" key="5">
    <source>
        <dbReference type="Proteomes" id="UP000580839"/>
    </source>
</evidence>
<feature type="chain" id="PRO_5032474553" description="CBM-cenC domain-containing protein" evidence="2">
    <location>
        <begin position="29"/>
        <end position="611"/>
    </location>
</feature>
<organism evidence="4 5">
    <name type="scientific">Eiseniibacteriota bacterium</name>
    <dbReference type="NCBI Taxonomy" id="2212470"/>
    <lineage>
        <taxon>Bacteria</taxon>
        <taxon>Candidatus Eiseniibacteriota</taxon>
    </lineage>
</organism>
<dbReference type="EMBL" id="JABFRW010000044">
    <property type="protein sequence ID" value="NOT33369.1"/>
    <property type="molecule type" value="Genomic_DNA"/>
</dbReference>
<feature type="domain" description="CBM-cenC" evidence="3">
    <location>
        <begin position="386"/>
        <end position="513"/>
    </location>
</feature>
<reference evidence="4 5" key="1">
    <citation type="submission" date="2020-04" db="EMBL/GenBank/DDBJ databases">
        <title>Metagenomic profiling of ammonia- and methane-oxidizing microorganisms in a Dutch drinking water treatment plant.</title>
        <authorList>
            <person name="Poghosyan L."/>
            <person name="Leucker S."/>
        </authorList>
    </citation>
    <scope>NUCLEOTIDE SEQUENCE [LARGE SCALE GENOMIC DNA]</scope>
    <source>
        <strain evidence="4">S-RSF-IL-03</strain>
    </source>
</reference>
<dbReference type="InterPro" id="IPR003305">
    <property type="entry name" value="CenC_carb-bd"/>
</dbReference>
<gene>
    <name evidence="4" type="ORF">HOP12_04270</name>
</gene>
<accession>A0A849SW35</accession>
<protein>
    <recommendedName>
        <fullName evidence="3">CBM-cenC domain-containing protein</fullName>
    </recommendedName>
</protein>
<evidence type="ECO:0000313" key="4">
    <source>
        <dbReference type="EMBL" id="NOT33369.1"/>
    </source>
</evidence>
<sequence>MRPFPKLPLSRLAVALALCVGLASPASAQDYPRLALHARLYGNGFPFIGGGTRQGPILDDVVRAAARYHELTIGASPISEYRPDLAIAFRQARPDIHLYAYVIGQDVWEGATDPDSLVDYISRYRRLVRDNDGFLYNRQGAHYSTANVNLAKRGLAGRFVVAEGIVALWRDLVLQSGLWDGIFIDQYCNSLGWSQTPSESIDFVRAGYPTFAAFDAAWLAATDTMASQLRRFAGPDFTLVGNCGQGTKYTTFNGWMRENFPFQNGGTWFENMFRTPGGYLTDETRFRAPRHGYNFSATSSSSTPYSAANTRKLRFGLGSTALGSGLHILGPGDLDALNYPYHWWWFDEYAVNLGTGLADSSQAHTGWLGQPLADAYQMVWVGTNPELVANHDFESDLSSWSLSSVAVPASVTRDASTAATGLSSAHITAPVRGSVSYSVIFTATPQNFVTQGQLYSATFWAKASRPDTISVVASAQPTGLVALRDVAVTSEWRQYQVALVPSMSSQTHLQFYLGFLEGELWIDDVHFQAGASSMWRRDFQNGTVLVNPATGPMTVPLGRQFRKIFGLHDPLTNDGSFVTQVTVPPSDALFLIGSDTTPPAAISDMRPVNDP</sequence>
<dbReference type="Gene3D" id="2.60.120.260">
    <property type="entry name" value="Galactose-binding domain-like"/>
    <property type="match status" value="1"/>
</dbReference>
<evidence type="ECO:0000256" key="2">
    <source>
        <dbReference type="SAM" id="SignalP"/>
    </source>
</evidence>
<dbReference type="InterPro" id="IPR029455">
    <property type="entry name" value="GHL15"/>
</dbReference>
<dbReference type="SUPFAM" id="SSF49785">
    <property type="entry name" value="Galactose-binding domain-like"/>
    <property type="match status" value="1"/>
</dbReference>
<evidence type="ECO:0000259" key="3">
    <source>
        <dbReference type="Pfam" id="PF02018"/>
    </source>
</evidence>
<proteinExistence type="predicted"/>
<dbReference type="GO" id="GO:0016798">
    <property type="term" value="F:hydrolase activity, acting on glycosyl bonds"/>
    <property type="evidence" value="ECO:0007669"/>
    <property type="project" value="InterPro"/>
</dbReference>
<comment type="caution">
    <text evidence="4">The sequence shown here is derived from an EMBL/GenBank/DDBJ whole genome shotgun (WGS) entry which is preliminary data.</text>
</comment>
<evidence type="ECO:0000256" key="1">
    <source>
        <dbReference type="ARBA" id="ARBA00022801"/>
    </source>
</evidence>
<dbReference type="Pfam" id="PF14885">
    <property type="entry name" value="GHL15"/>
    <property type="match status" value="1"/>
</dbReference>
<dbReference type="AlphaFoldDB" id="A0A849SW35"/>
<keyword evidence="2" id="KW-0732">Signal</keyword>
<feature type="signal peptide" evidence="2">
    <location>
        <begin position="1"/>
        <end position="28"/>
    </location>
</feature>
<dbReference type="InterPro" id="IPR008979">
    <property type="entry name" value="Galactose-bd-like_sf"/>
</dbReference>